<keyword evidence="3" id="KW-1185">Reference proteome</keyword>
<dbReference type="Proteomes" id="UP000012174">
    <property type="component" value="Unassembled WGS sequence"/>
</dbReference>
<dbReference type="AlphaFoldDB" id="M7T1N1"/>
<dbReference type="OMA" id="NCEFCCA"/>
<feature type="chain" id="PRO_5004085202" evidence="1">
    <location>
        <begin position="21"/>
        <end position="85"/>
    </location>
</feature>
<dbReference type="EMBL" id="KB705856">
    <property type="protein sequence ID" value="EMR70462.1"/>
    <property type="molecule type" value="Genomic_DNA"/>
</dbReference>
<feature type="signal peptide" evidence="1">
    <location>
        <begin position="1"/>
        <end position="20"/>
    </location>
</feature>
<dbReference type="eggNOG" id="ENOG502T6WV">
    <property type="taxonomic scope" value="Eukaryota"/>
</dbReference>
<accession>M7T1N1</accession>
<dbReference type="HOGENOM" id="CLU_192386_0_0_1"/>
<evidence type="ECO:0000313" key="3">
    <source>
        <dbReference type="Proteomes" id="UP000012174"/>
    </source>
</evidence>
<name>M7T1N1_EUTLA</name>
<protein>
    <submittedName>
        <fullName evidence="2">Uncharacterized protein</fullName>
    </submittedName>
</protein>
<dbReference type="OrthoDB" id="4627690at2759"/>
<keyword evidence="1" id="KW-0732">Signal</keyword>
<organism evidence="2 3">
    <name type="scientific">Eutypa lata (strain UCR-EL1)</name>
    <name type="common">Grapevine dieback disease fungus</name>
    <name type="synonym">Eutypa armeniacae</name>
    <dbReference type="NCBI Taxonomy" id="1287681"/>
    <lineage>
        <taxon>Eukaryota</taxon>
        <taxon>Fungi</taxon>
        <taxon>Dikarya</taxon>
        <taxon>Ascomycota</taxon>
        <taxon>Pezizomycotina</taxon>
        <taxon>Sordariomycetes</taxon>
        <taxon>Xylariomycetidae</taxon>
        <taxon>Xylariales</taxon>
        <taxon>Diatrypaceae</taxon>
        <taxon>Eutypa</taxon>
    </lineage>
</organism>
<sequence>MVSLFKIVMAALPFILQAGAAPSGQGESVEIAKRFCVAPSNCGPSLGDCQFCCDVGVDPNSETCHSHGKMCPNGSTKWHCDDTTR</sequence>
<reference evidence="3" key="1">
    <citation type="journal article" date="2013" name="Genome Announc.">
        <title>Draft genome sequence of the grapevine dieback fungus Eutypa lata UCR-EL1.</title>
        <authorList>
            <person name="Blanco-Ulate B."/>
            <person name="Rolshausen P.E."/>
            <person name="Cantu D."/>
        </authorList>
    </citation>
    <scope>NUCLEOTIDE SEQUENCE [LARGE SCALE GENOMIC DNA]</scope>
    <source>
        <strain evidence="3">UCR-EL1</strain>
    </source>
</reference>
<evidence type="ECO:0000313" key="2">
    <source>
        <dbReference type="EMBL" id="EMR70462.1"/>
    </source>
</evidence>
<proteinExistence type="predicted"/>
<evidence type="ECO:0000256" key="1">
    <source>
        <dbReference type="SAM" id="SignalP"/>
    </source>
</evidence>
<gene>
    <name evidence="2" type="ORF">UCREL1_2509</name>
</gene>
<dbReference type="KEGG" id="ela:UCREL1_2509"/>